<dbReference type="NCBIfam" id="NF000582">
    <property type="entry name" value="PRK00006.1"/>
    <property type="match status" value="1"/>
</dbReference>
<dbReference type="Proteomes" id="UP001556653">
    <property type="component" value="Unassembled WGS sequence"/>
</dbReference>
<sequence>MSSDPSQQAAERVINLDGIKRRLPHRYPFLLIDRVVDYSPGEWLRAVKNISANEPWAAGHFPDRAIMPGVLLVEAMAQACGLLAFVTDEARADTEMPSEAPLFYLVGVDDARFKQPVEPGDSPHMVASLERVVRGIWLFKARVELNDRLVASAGIRCTMRTM</sequence>
<keyword evidence="1 2" id="KW-0456">Lyase</keyword>
<dbReference type="RefSeq" id="WP_367966637.1">
    <property type="nucleotide sequence ID" value="NZ_JBAKFI010000001.1"/>
</dbReference>
<dbReference type="InterPro" id="IPR029069">
    <property type="entry name" value="HotDog_dom_sf"/>
</dbReference>
<proteinExistence type="predicted"/>
<dbReference type="PANTHER" id="PTHR30272:SF1">
    <property type="entry name" value="3-HYDROXYACYL-[ACYL-CARRIER-PROTEIN] DEHYDRATASE"/>
    <property type="match status" value="1"/>
</dbReference>
<dbReference type="CDD" id="cd01288">
    <property type="entry name" value="FabZ"/>
    <property type="match status" value="1"/>
</dbReference>
<evidence type="ECO:0000313" key="2">
    <source>
        <dbReference type="EMBL" id="MEX0386159.1"/>
    </source>
</evidence>
<dbReference type="GO" id="GO:0019171">
    <property type="term" value="F:(3R)-hydroxyacyl-[acyl-carrier-protein] dehydratase activity"/>
    <property type="evidence" value="ECO:0007669"/>
    <property type="project" value="UniProtKB-EC"/>
</dbReference>
<dbReference type="Pfam" id="PF07977">
    <property type="entry name" value="FabA"/>
    <property type="match status" value="1"/>
</dbReference>
<accession>A0ABV3S7P8</accession>
<protein>
    <submittedName>
        <fullName evidence="2">3-hydroxyacyl-ACP dehydratase FabZ</fullName>
        <ecNumber evidence="2">4.2.1.59</ecNumber>
    </submittedName>
</protein>
<name>A0ABV3S7P8_9GAMM</name>
<comment type="caution">
    <text evidence="2">The sequence shown here is derived from an EMBL/GenBank/DDBJ whole genome shotgun (WGS) entry which is preliminary data.</text>
</comment>
<reference evidence="2 3" key="1">
    <citation type="submission" date="2024-02" db="EMBL/GenBank/DDBJ databases">
        <title>New especies of Spiribacter isolated from saline water.</title>
        <authorList>
            <person name="Leon M.J."/>
            <person name="De La Haba R."/>
            <person name="Sanchez-Porro C."/>
            <person name="Ventosa A."/>
        </authorList>
    </citation>
    <scope>NUCLEOTIDE SEQUENCE [LARGE SCALE GENOMIC DNA]</scope>
    <source>
        <strain evidence="3">ag22IC4-227</strain>
    </source>
</reference>
<evidence type="ECO:0000256" key="1">
    <source>
        <dbReference type="ARBA" id="ARBA00023239"/>
    </source>
</evidence>
<keyword evidence="3" id="KW-1185">Reference proteome</keyword>
<dbReference type="EC" id="4.2.1.59" evidence="2"/>
<dbReference type="InterPro" id="IPR013114">
    <property type="entry name" value="FabA_FabZ"/>
</dbReference>
<dbReference type="PANTHER" id="PTHR30272">
    <property type="entry name" value="3-HYDROXYACYL-[ACYL-CARRIER-PROTEIN] DEHYDRATASE"/>
    <property type="match status" value="1"/>
</dbReference>
<evidence type="ECO:0000313" key="3">
    <source>
        <dbReference type="Proteomes" id="UP001556653"/>
    </source>
</evidence>
<gene>
    <name evidence="2" type="primary">fabZ</name>
    <name evidence="2" type="ORF">V6X64_03990</name>
</gene>
<dbReference type="Gene3D" id="3.10.129.10">
    <property type="entry name" value="Hotdog Thioesterase"/>
    <property type="match status" value="1"/>
</dbReference>
<dbReference type="SUPFAM" id="SSF54637">
    <property type="entry name" value="Thioesterase/thiol ester dehydrase-isomerase"/>
    <property type="match status" value="1"/>
</dbReference>
<organism evidence="2 3">
    <name type="scientific">Spiribacter onubensis</name>
    <dbReference type="NCBI Taxonomy" id="3122420"/>
    <lineage>
        <taxon>Bacteria</taxon>
        <taxon>Pseudomonadati</taxon>
        <taxon>Pseudomonadota</taxon>
        <taxon>Gammaproteobacteria</taxon>
        <taxon>Chromatiales</taxon>
        <taxon>Ectothiorhodospiraceae</taxon>
        <taxon>Spiribacter</taxon>
    </lineage>
</organism>
<dbReference type="EMBL" id="JBAKFJ010000001">
    <property type="protein sequence ID" value="MEX0386159.1"/>
    <property type="molecule type" value="Genomic_DNA"/>
</dbReference>